<evidence type="ECO:0000256" key="1">
    <source>
        <dbReference type="SAM" id="Coils"/>
    </source>
</evidence>
<keyword evidence="2" id="KW-1133">Transmembrane helix</keyword>
<name>Q1Z9T9_9GAMM</name>
<dbReference type="AlphaFoldDB" id="Q1Z9T9"/>
<evidence type="ECO:0000256" key="2">
    <source>
        <dbReference type="SAM" id="Phobius"/>
    </source>
</evidence>
<feature type="coiled-coil region" evidence="1">
    <location>
        <begin position="567"/>
        <end position="619"/>
    </location>
</feature>
<dbReference type="SUPFAM" id="SSF58113">
    <property type="entry name" value="Apolipoprotein A-I"/>
    <property type="match status" value="1"/>
</dbReference>
<feature type="transmembrane region" description="Helical" evidence="2">
    <location>
        <begin position="116"/>
        <end position="142"/>
    </location>
</feature>
<sequence>MSPILAFITSAISFITTDVIVIAILAIFIISMIKSVQSILSVRTDFSNLETIAGKVNNQTLKVSDLSQKQKNWVTDHLLYERKDDELYVEMQGNHLLSKSPISQMKPEVDEGKYKLIPAILTSFGITGTFIGITLGLSGFSMSGDSSELLSTAMKLLEGMNTAFYTSLVGLLCSAIFMIWMKVSSHFIGSYYTSFGNHLTNHYVEANVINYLKNLSSDRQQEAIEAQLRSANAMESMGSNFKEVIGQFGALSQSFDGDKMANTISSAVTHSIEKQLTPAMLQIRDELTLLKDIKEQNQKELLQTIIAEMKAELITPVVVELEKTSAAVLENNKVSEQLNENVGKVITSTAETVETINQFQKETMTKLQEFAESLKGILSSFKDDTQGAMSTIATQVDEMLNKGIQGMGAQQVAFEESAGRAAVAFEGIKESMDQSLKERQASEQALFNNVESRIGSLLKESQEIFDKQTKVLETVGEEASSLMSNAKSELISGLGDIDKKVLSMSQTVQQELDAFRNQYQDNLTNYFEQQNNLLETSLGKQRDGLNGVVDNFKTVFESEYKTRHGLLEELTIQHQQLQKSAETIERVAKAIGLNEASKMAELQDVAQTMSKEIAHLKREYSKAASTFNDVTEGLPKAMDDYFTRANDSFETFFKGFDESASNIHNKLSQAAGYLINSQVQRREFEADKAEA</sequence>
<gene>
    <name evidence="3" type="ORF">P3TCK_05231</name>
</gene>
<dbReference type="EMBL" id="AAPH01000001">
    <property type="protein sequence ID" value="EAS45753.1"/>
    <property type="molecule type" value="Genomic_DNA"/>
</dbReference>
<dbReference type="Proteomes" id="UP000003789">
    <property type="component" value="Unassembled WGS sequence"/>
</dbReference>
<feature type="transmembrane region" description="Helical" evidence="2">
    <location>
        <begin position="162"/>
        <end position="181"/>
    </location>
</feature>
<organism evidence="3 4">
    <name type="scientific">Photobacterium profundum 3TCK</name>
    <dbReference type="NCBI Taxonomy" id="314280"/>
    <lineage>
        <taxon>Bacteria</taxon>
        <taxon>Pseudomonadati</taxon>
        <taxon>Pseudomonadota</taxon>
        <taxon>Gammaproteobacteria</taxon>
        <taxon>Vibrionales</taxon>
        <taxon>Vibrionaceae</taxon>
        <taxon>Photobacterium</taxon>
    </lineage>
</organism>
<evidence type="ECO:0000313" key="3">
    <source>
        <dbReference type="EMBL" id="EAS45753.1"/>
    </source>
</evidence>
<accession>Q1Z9T9</accession>
<dbReference type="OrthoDB" id="9798009at2"/>
<dbReference type="HOGENOM" id="CLU_358586_0_0_6"/>
<reference evidence="3 4" key="1">
    <citation type="submission" date="2006-03" db="EMBL/GenBank/DDBJ databases">
        <authorList>
            <person name="Bartlett D.H."/>
            <person name="Valle G."/>
            <person name="Lauro F.M."/>
            <person name="Vezzi A."/>
            <person name="Simonato F."/>
            <person name="Eloe E."/>
            <person name="Vitulo N."/>
            <person name="Stratton T.K."/>
            <person name="D'angelo M."/>
            <person name="Ferriera S."/>
            <person name="Johnson J."/>
            <person name="Kravitz S."/>
            <person name="Beeson K."/>
            <person name="Sutton G."/>
            <person name="Rogers Y."/>
            <person name="Friedman R."/>
            <person name="Frazier M."/>
            <person name="Venter J.C."/>
        </authorList>
    </citation>
    <scope>NUCLEOTIDE SEQUENCE [LARGE SCALE GENOMIC DNA]</scope>
    <source>
        <strain evidence="3 4">3TCK</strain>
    </source>
</reference>
<comment type="caution">
    <text evidence="3">The sequence shown here is derived from an EMBL/GenBank/DDBJ whole genome shotgun (WGS) entry which is preliminary data.</text>
</comment>
<keyword evidence="2" id="KW-0812">Transmembrane</keyword>
<dbReference type="RefSeq" id="WP_006229058.1">
    <property type="nucleotide sequence ID" value="NZ_CH724134.1"/>
</dbReference>
<feature type="transmembrane region" description="Helical" evidence="2">
    <location>
        <begin position="6"/>
        <end position="33"/>
    </location>
</feature>
<keyword evidence="1" id="KW-0175">Coiled coil</keyword>
<proteinExistence type="predicted"/>
<evidence type="ECO:0000313" key="4">
    <source>
        <dbReference type="Proteomes" id="UP000003789"/>
    </source>
</evidence>
<keyword evidence="2" id="KW-0472">Membrane</keyword>
<protein>
    <submittedName>
        <fullName evidence="3">Methyl-accepting chemotaxis protein</fullName>
    </submittedName>
</protein>